<evidence type="ECO:0000313" key="1">
    <source>
        <dbReference type="EMBL" id="GFP30913.1"/>
    </source>
</evidence>
<keyword evidence="2" id="KW-1185">Reference proteome</keyword>
<dbReference type="Proteomes" id="UP000588083">
    <property type="component" value="Unassembled WGS sequence"/>
</dbReference>
<organism evidence="1 2">
    <name type="scientific">Candidatus Hakubella thermalkaliphila</name>
    <dbReference type="NCBI Taxonomy" id="2754717"/>
    <lineage>
        <taxon>Bacteria</taxon>
        <taxon>Bacillati</taxon>
        <taxon>Actinomycetota</taxon>
        <taxon>Actinomycetota incertae sedis</taxon>
        <taxon>Candidatus Hakubellales</taxon>
        <taxon>Candidatus Hakubellaceae</taxon>
        <taxon>Candidatus Hakubella</taxon>
    </lineage>
</organism>
<dbReference type="AlphaFoldDB" id="A0A6V8PF00"/>
<dbReference type="EMBL" id="BLRZ01000121">
    <property type="protein sequence ID" value="GFP30913.1"/>
    <property type="molecule type" value="Genomic_DNA"/>
</dbReference>
<evidence type="ECO:0000313" key="2">
    <source>
        <dbReference type="Proteomes" id="UP000588083"/>
    </source>
</evidence>
<gene>
    <name evidence="1" type="ORF">HKBW3S34_01832</name>
</gene>
<accession>A0A6V8PF00</accession>
<name>A0A6V8PF00_9ACTN</name>
<feature type="non-terminal residue" evidence="1">
    <location>
        <position position="158"/>
    </location>
</feature>
<sequence length="158" mass="17890">MAERNKVLLISYDVIGPNMAGPGVRYFELARVLREYCLLTLAIPNAPQIEGDGFRIAQYSTEQESSLKELVEESQVVVIQGHIVHFFPFLKYLRKPVVVDLYNPFLLESLEMYGDGSCGERMRISQGNLAILKDQLALGDFFICASEKQRDLWIGMLA</sequence>
<proteinExistence type="predicted"/>
<reference evidence="1 2" key="1">
    <citation type="journal article" date="2020" name="Front. Microbiol.">
        <title>Single-cell genomics of novel Actinobacteria with the Wood-Ljungdahl pathway discovered in a serpentinizing system.</title>
        <authorList>
            <person name="Merino N."/>
            <person name="Kawai M."/>
            <person name="Boyd E.S."/>
            <person name="Colman D.R."/>
            <person name="McGlynn S.E."/>
            <person name="Nealson K.H."/>
            <person name="Kurokawa K."/>
            <person name="Hongoh Y."/>
        </authorList>
    </citation>
    <scope>NUCLEOTIDE SEQUENCE [LARGE SCALE GENOMIC DNA]</scope>
    <source>
        <strain evidence="1 2">S34</strain>
    </source>
</reference>
<evidence type="ECO:0008006" key="3">
    <source>
        <dbReference type="Google" id="ProtNLM"/>
    </source>
</evidence>
<protein>
    <recommendedName>
        <fullName evidence="3">Glycosyltransferase subfamily 4-like N-terminal domain-containing protein</fullName>
    </recommendedName>
</protein>
<comment type="caution">
    <text evidence="1">The sequence shown here is derived from an EMBL/GenBank/DDBJ whole genome shotgun (WGS) entry which is preliminary data.</text>
</comment>